<reference evidence="2" key="1">
    <citation type="journal article" date="2020" name="Cell">
        <title>Large-Scale Comparative Analyses of Tick Genomes Elucidate Their Genetic Diversity and Vector Capacities.</title>
        <authorList>
            <consortium name="Tick Genome and Microbiome Consortium (TIGMIC)"/>
            <person name="Jia N."/>
            <person name="Wang J."/>
            <person name="Shi W."/>
            <person name="Du L."/>
            <person name="Sun Y."/>
            <person name="Zhan W."/>
            <person name="Jiang J.F."/>
            <person name="Wang Q."/>
            <person name="Zhang B."/>
            <person name="Ji P."/>
            <person name="Bell-Sakyi L."/>
            <person name="Cui X.M."/>
            <person name="Yuan T.T."/>
            <person name="Jiang B.G."/>
            <person name="Yang W.F."/>
            <person name="Lam T.T."/>
            <person name="Chang Q.C."/>
            <person name="Ding S.J."/>
            <person name="Wang X.J."/>
            <person name="Zhu J.G."/>
            <person name="Ruan X.D."/>
            <person name="Zhao L."/>
            <person name="Wei J.T."/>
            <person name="Ye R.Z."/>
            <person name="Que T.C."/>
            <person name="Du C.H."/>
            <person name="Zhou Y.H."/>
            <person name="Cheng J.X."/>
            <person name="Dai P.F."/>
            <person name="Guo W.B."/>
            <person name="Han X.H."/>
            <person name="Huang E.J."/>
            <person name="Li L.F."/>
            <person name="Wei W."/>
            <person name="Gao Y.C."/>
            <person name="Liu J.Z."/>
            <person name="Shao H.Z."/>
            <person name="Wang X."/>
            <person name="Wang C.C."/>
            <person name="Yang T.C."/>
            <person name="Huo Q.B."/>
            <person name="Li W."/>
            <person name="Chen H.Y."/>
            <person name="Chen S.E."/>
            <person name="Zhou L.G."/>
            <person name="Ni X.B."/>
            <person name="Tian J.H."/>
            <person name="Sheng Y."/>
            <person name="Liu T."/>
            <person name="Pan Y.S."/>
            <person name="Xia L.Y."/>
            <person name="Li J."/>
            <person name="Zhao F."/>
            <person name="Cao W.C."/>
        </authorList>
    </citation>
    <scope>NUCLEOTIDE SEQUENCE</scope>
    <source>
        <strain evidence="2">Rmic-2018</strain>
    </source>
</reference>
<name>A0A9J6ERV0_RHIMP</name>
<evidence type="ECO:0000256" key="1">
    <source>
        <dbReference type="SAM" id="MobiDB-lite"/>
    </source>
</evidence>
<feature type="region of interest" description="Disordered" evidence="1">
    <location>
        <begin position="127"/>
        <end position="148"/>
    </location>
</feature>
<dbReference type="EMBL" id="JABSTU010000002">
    <property type="protein sequence ID" value="KAH8036903.1"/>
    <property type="molecule type" value="Genomic_DNA"/>
</dbReference>
<proteinExistence type="predicted"/>
<evidence type="ECO:0000313" key="3">
    <source>
        <dbReference type="Proteomes" id="UP000821866"/>
    </source>
</evidence>
<accession>A0A9J6ERV0</accession>
<feature type="compositionally biased region" description="Polar residues" evidence="1">
    <location>
        <begin position="84"/>
        <end position="96"/>
    </location>
</feature>
<evidence type="ECO:0000313" key="2">
    <source>
        <dbReference type="EMBL" id="KAH8036903.1"/>
    </source>
</evidence>
<feature type="region of interest" description="Disordered" evidence="1">
    <location>
        <begin position="1"/>
        <end position="112"/>
    </location>
</feature>
<feature type="compositionally biased region" description="Basic and acidic residues" evidence="1">
    <location>
        <begin position="22"/>
        <end position="31"/>
    </location>
</feature>
<feature type="compositionally biased region" description="Low complexity" evidence="1">
    <location>
        <begin position="44"/>
        <end position="59"/>
    </location>
</feature>
<sequence>MPSHSADTTYSKGRSKRRHGEHQHGHTKQPESNDVPTSPPTSADPPARTAPGTTAAVSPPGAPSPSSPQHADLGCVVKKGDLSSAESVHDPSQGSPAQDAHQPSKPLLFGSRTVLFPRPSKVSVAERLAASSAKGPTSSESCGPMSPSGRVVPFHVGAATTARNKAWPGLRRPGESTVTGSGSPILNAAPPPSPWQVVDGWVDEPSRARYRLLNQDAPQFMRDLAIYDNPSENVRRPGESTVTGSGSPILNAAPPPSPWQVVDGWVDEPSRARYRLLNQDAPQFMRDLAIYDNPSENVEFRKLSKTSVESAAVWLTQKFWWARLTGWHNHTLDICTGGDMD</sequence>
<feature type="region of interest" description="Disordered" evidence="1">
    <location>
        <begin position="231"/>
        <end position="254"/>
    </location>
</feature>
<dbReference type="Proteomes" id="UP000821866">
    <property type="component" value="Chromosome 10"/>
</dbReference>
<dbReference type="AlphaFoldDB" id="A0A9J6ERV0"/>
<protein>
    <submittedName>
        <fullName evidence="2">Uncharacterized protein</fullName>
    </submittedName>
</protein>
<feature type="compositionally biased region" description="Polar residues" evidence="1">
    <location>
        <begin position="1"/>
        <end position="12"/>
    </location>
</feature>
<reference evidence="2" key="2">
    <citation type="submission" date="2021-09" db="EMBL/GenBank/DDBJ databases">
        <authorList>
            <person name="Jia N."/>
            <person name="Wang J."/>
            <person name="Shi W."/>
            <person name="Du L."/>
            <person name="Sun Y."/>
            <person name="Zhan W."/>
            <person name="Jiang J."/>
            <person name="Wang Q."/>
            <person name="Zhang B."/>
            <person name="Ji P."/>
            <person name="Sakyi L.B."/>
            <person name="Cui X."/>
            <person name="Yuan T."/>
            <person name="Jiang B."/>
            <person name="Yang W."/>
            <person name="Lam T.T.-Y."/>
            <person name="Chang Q."/>
            <person name="Ding S."/>
            <person name="Wang X."/>
            <person name="Zhu J."/>
            <person name="Ruan X."/>
            <person name="Zhao L."/>
            <person name="Wei J."/>
            <person name="Que T."/>
            <person name="Du C."/>
            <person name="Cheng J."/>
            <person name="Dai P."/>
            <person name="Han X."/>
            <person name="Huang E."/>
            <person name="Gao Y."/>
            <person name="Liu J."/>
            <person name="Shao H."/>
            <person name="Ye R."/>
            <person name="Li L."/>
            <person name="Wei W."/>
            <person name="Wang X."/>
            <person name="Wang C."/>
            <person name="Huo Q."/>
            <person name="Li W."/>
            <person name="Guo W."/>
            <person name="Chen H."/>
            <person name="Chen S."/>
            <person name="Zhou L."/>
            <person name="Zhou L."/>
            <person name="Ni X."/>
            <person name="Tian J."/>
            <person name="Zhou Y."/>
            <person name="Sheng Y."/>
            <person name="Liu T."/>
            <person name="Pan Y."/>
            <person name="Xia L."/>
            <person name="Li J."/>
            <person name="Zhao F."/>
            <person name="Cao W."/>
        </authorList>
    </citation>
    <scope>NUCLEOTIDE SEQUENCE</scope>
    <source>
        <strain evidence="2">Rmic-2018</strain>
        <tissue evidence="2">Larvae</tissue>
    </source>
</reference>
<organism evidence="2 3">
    <name type="scientific">Rhipicephalus microplus</name>
    <name type="common">Cattle tick</name>
    <name type="synonym">Boophilus microplus</name>
    <dbReference type="NCBI Taxonomy" id="6941"/>
    <lineage>
        <taxon>Eukaryota</taxon>
        <taxon>Metazoa</taxon>
        <taxon>Ecdysozoa</taxon>
        <taxon>Arthropoda</taxon>
        <taxon>Chelicerata</taxon>
        <taxon>Arachnida</taxon>
        <taxon>Acari</taxon>
        <taxon>Parasitiformes</taxon>
        <taxon>Ixodida</taxon>
        <taxon>Ixodoidea</taxon>
        <taxon>Ixodidae</taxon>
        <taxon>Rhipicephalinae</taxon>
        <taxon>Rhipicephalus</taxon>
        <taxon>Boophilus</taxon>
    </lineage>
</organism>
<keyword evidence="3" id="KW-1185">Reference proteome</keyword>
<gene>
    <name evidence="2" type="ORF">HPB51_006964</name>
</gene>
<comment type="caution">
    <text evidence="2">The sequence shown here is derived from an EMBL/GenBank/DDBJ whole genome shotgun (WGS) entry which is preliminary data.</text>
</comment>